<reference evidence="2 3" key="1">
    <citation type="submission" date="2020-05" db="EMBL/GenBank/DDBJ databases">
        <title>Sulfurimonas marisnigri, sp. nov., and Sulfurimonas baltica, sp. nov., manganese oxide reducing chemolithoautotrophs of the class Epsilonproteobacteria isolated from the pelagic redoxclines of the Black and Baltic Seas and emended description of the genus Sulfurimonas.</title>
        <authorList>
            <person name="Henkel J.V."/>
            <person name="Laudan C."/>
            <person name="Werner J."/>
            <person name="Neu T."/>
            <person name="Plewe S."/>
            <person name="Sproer C."/>
            <person name="Bunk B."/>
            <person name="Schulz-Vogt H.N."/>
        </authorList>
    </citation>
    <scope>NUCLEOTIDE SEQUENCE [LARGE SCALE GENOMIC DNA]</scope>
    <source>
        <strain evidence="2 3">SoZ1</strain>
    </source>
</reference>
<accession>A0A7S7RQ16</accession>
<name>A0A7S7RQ16_9BACT</name>
<keyword evidence="1" id="KW-0408">Iron</keyword>
<dbReference type="AlphaFoldDB" id="A0A7S7RQ16"/>
<keyword evidence="1" id="KW-0460">Magnesium</keyword>
<dbReference type="PANTHER" id="PTHR42958">
    <property type="entry name" value="HYDROGENASE-2 LARGE CHAIN"/>
    <property type="match status" value="1"/>
</dbReference>
<gene>
    <name evidence="2" type="ORF">HUE87_08770</name>
</gene>
<dbReference type="PANTHER" id="PTHR42958:SF4">
    <property type="entry name" value="HYDROGENASE EXPRESSION_FORMATION PROTEIN HUPK"/>
    <property type="match status" value="1"/>
</dbReference>
<dbReference type="InterPro" id="IPR050867">
    <property type="entry name" value="NiFe/NiFeSe_hydrgnase_LSU"/>
</dbReference>
<dbReference type="Gene3D" id="1.10.645.10">
    <property type="entry name" value="Cytochrome-c3 Hydrogenase, chain B"/>
    <property type="match status" value="1"/>
</dbReference>
<dbReference type="GO" id="GO:0016151">
    <property type="term" value="F:nickel cation binding"/>
    <property type="evidence" value="ECO:0007669"/>
    <property type="project" value="InterPro"/>
</dbReference>
<comment type="cofactor">
    <cofactor evidence="1">
        <name>Ni(2+)</name>
        <dbReference type="ChEBI" id="CHEBI:49786"/>
    </cofactor>
</comment>
<dbReference type="Pfam" id="PF00374">
    <property type="entry name" value="NiFeSe_Hases"/>
    <property type="match status" value="2"/>
</dbReference>
<organism evidence="2 3">
    <name type="scientific">Candidatus Sulfurimonas marisnigri</name>
    <dbReference type="NCBI Taxonomy" id="2740405"/>
    <lineage>
        <taxon>Bacteria</taxon>
        <taxon>Pseudomonadati</taxon>
        <taxon>Campylobacterota</taxon>
        <taxon>Epsilonproteobacteria</taxon>
        <taxon>Campylobacterales</taxon>
        <taxon>Sulfurimonadaceae</taxon>
        <taxon>Sulfurimonas</taxon>
    </lineage>
</organism>
<feature type="binding site" evidence="1">
    <location>
        <position position="416"/>
    </location>
    <ligand>
        <name>Fe cation</name>
        <dbReference type="ChEBI" id="CHEBI:24875"/>
    </ligand>
</feature>
<feature type="binding site" evidence="1">
    <location>
        <position position="59"/>
    </location>
    <ligand>
        <name>Ni(2+)</name>
        <dbReference type="ChEBI" id="CHEBI:49786"/>
    </ligand>
</feature>
<dbReference type="Proteomes" id="UP000593836">
    <property type="component" value="Chromosome"/>
</dbReference>
<feature type="binding site" evidence="1">
    <location>
        <position position="59"/>
    </location>
    <ligand>
        <name>Fe cation</name>
        <dbReference type="ChEBI" id="CHEBI:24875"/>
    </ligand>
</feature>
<protein>
    <submittedName>
        <fullName evidence="2">Nickel-dependent hydrogenase large subunit</fullName>
    </submittedName>
</protein>
<dbReference type="InterPro" id="IPR001501">
    <property type="entry name" value="Ni-dep_hyd_lsu"/>
</dbReference>
<dbReference type="EMBL" id="CP054493">
    <property type="protein sequence ID" value="QOY53985.1"/>
    <property type="molecule type" value="Genomic_DNA"/>
</dbReference>
<dbReference type="RefSeq" id="WP_194365912.1">
    <property type="nucleotide sequence ID" value="NZ_CP054493.1"/>
</dbReference>
<keyword evidence="3" id="KW-1185">Reference proteome</keyword>
<evidence type="ECO:0000256" key="1">
    <source>
        <dbReference type="PIRSR" id="PIRSR601501-1"/>
    </source>
</evidence>
<feature type="binding site" evidence="1">
    <location>
        <position position="37"/>
    </location>
    <ligand>
        <name>Mg(2+)</name>
        <dbReference type="ChEBI" id="CHEBI:18420"/>
    </ligand>
</feature>
<keyword evidence="1" id="KW-0533">Nickel</keyword>
<proteinExistence type="predicted"/>
<feature type="binding site" evidence="1">
    <location>
        <position position="371"/>
    </location>
    <ligand>
        <name>Mg(2+)</name>
        <dbReference type="ChEBI" id="CHEBI:18420"/>
    </ligand>
</feature>
<sequence length="419" mass="47668">MIKLIEKIEGEAKLNFNFKDNKIDFVDIEFMSTRNIENILKGKSAFDALVINPRVCGICGHAHLIATVEALESCYDNLQISNKAKSLRELTLNFELIQNHFKWFYLTMMPLFGHKQEVLKATYPSQLMGKAIALFGGQYPHTSYAVVGGVVCDITEMDIIKLQHYIEQTVKFVEDNLIKMESESFSTCKSVDNILKYEGDLPDILRQIKKEELLAYGKSYGRFISFGENSYFKKGKSLKTRVNNNIFIEHAKESETATSFAKNVSYKDKYYEVGPLARAMVNKNKLILDAHRKYGDSIFSRILARVSEISQLLKHSKKLIQKLDLNEPSYIEPCIDIKQFSSSGYSAVEAARGTLIHKVELENGFIKNYEIITPTQWNLSGGTREKQGVSQKAMIGLYDIKMAELVFKTFDVCSVCTTH</sequence>
<dbReference type="SUPFAM" id="SSF56762">
    <property type="entry name" value="HydB/Nqo4-like"/>
    <property type="match status" value="1"/>
</dbReference>
<feature type="binding site" evidence="1">
    <location>
        <position position="413"/>
    </location>
    <ligand>
        <name>Ni(2+)</name>
        <dbReference type="ChEBI" id="CHEBI:49786"/>
    </ligand>
</feature>
<dbReference type="KEGG" id="smas:HUE87_08770"/>
<feature type="binding site" evidence="1">
    <location>
        <position position="419"/>
    </location>
    <ligand>
        <name>Mg(2+)</name>
        <dbReference type="ChEBI" id="CHEBI:18420"/>
    </ligand>
</feature>
<comment type="cofactor">
    <cofactor evidence="1">
        <name>Fe cation</name>
        <dbReference type="ChEBI" id="CHEBI:24875"/>
    </cofactor>
</comment>
<evidence type="ECO:0000313" key="2">
    <source>
        <dbReference type="EMBL" id="QOY53985.1"/>
    </source>
</evidence>
<keyword evidence="1" id="KW-0479">Metal-binding</keyword>
<evidence type="ECO:0000313" key="3">
    <source>
        <dbReference type="Proteomes" id="UP000593836"/>
    </source>
</evidence>
<dbReference type="InterPro" id="IPR029014">
    <property type="entry name" value="NiFe-Hase_large"/>
</dbReference>
<feature type="binding site" evidence="1">
    <location>
        <position position="56"/>
    </location>
    <ligand>
        <name>Ni(2+)</name>
        <dbReference type="ChEBI" id="CHEBI:49786"/>
    </ligand>
</feature>